<dbReference type="EMBL" id="CP084167">
    <property type="protein sequence ID" value="UJG43340.1"/>
    <property type="molecule type" value="Genomic_DNA"/>
</dbReference>
<protein>
    <submittedName>
        <fullName evidence="2">Uncharacterized protein</fullName>
    </submittedName>
</protein>
<accession>A0A9Y1BR44</accession>
<dbReference type="Proteomes" id="UP001200513">
    <property type="component" value="Chromosome"/>
</dbReference>
<gene>
    <name evidence="2" type="ORF">K9W46_13320</name>
</gene>
<evidence type="ECO:0000313" key="2">
    <source>
        <dbReference type="EMBL" id="UJG43340.1"/>
    </source>
</evidence>
<sequence>MVKIETEIKNIKADIEELKRTLNQMNFNLVRIMGTIEKGIASVSTTEDGGKVVTSGVSVDLGPIEDKIEKLGKEMVTKEEMNKLETQVSEIVSEKIKKAEETQERAHNLLEKGMELVELQSTLAEIKTLLEERILGDLEEEE</sequence>
<proteinExistence type="predicted"/>
<feature type="coiled-coil region" evidence="1">
    <location>
        <begin position="1"/>
        <end position="28"/>
    </location>
</feature>
<reference evidence="2" key="1">
    <citation type="journal article" date="2022" name="Nat. Microbiol.">
        <title>Unique mobile elements and scalable gene flow at the prokaryote-eukaryote boundary revealed by circularized Asgard archaea genomes.</title>
        <authorList>
            <person name="Wu F."/>
            <person name="Speth D.R."/>
            <person name="Philosof A."/>
            <person name="Cremiere A."/>
            <person name="Narayanan A."/>
            <person name="Barco R.A."/>
            <person name="Connon S.A."/>
            <person name="Amend J.P."/>
            <person name="Antoshechkin I.A."/>
            <person name="Orphan V.J."/>
        </authorList>
    </citation>
    <scope>NUCLEOTIDE SEQUENCE</scope>
    <source>
        <strain evidence="2">PR6</strain>
    </source>
</reference>
<dbReference type="AlphaFoldDB" id="A0A9Y1BR44"/>
<name>A0A9Y1BR44_9ARCH</name>
<keyword evidence="1" id="KW-0175">Coiled coil</keyword>
<evidence type="ECO:0000256" key="1">
    <source>
        <dbReference type="SAM" id="Coils"/>
    </source>
</evidence>
<organism evidence="2">
    <name type="scientific">Candidatus Heimdallarchaeum endolithica</name>
    <dbReference type="NCBI Taxonomy" id="2876572"/>
    <lineage>
        <taxon>Archaea</taxon>
        <taxon>Promethearchaeati</taxon>
        <taxon>Candidatus Heimdallarchaeota</taxon>
        <taxon>Candidatus Heimdallarchaeia (ex Rinke et al. 2021) (nom. nud.)</taxon>
        <taxon>Candidatus Heimdallarchaeales</taxon>
        <taxon>Candidatus Heimdallarchaeaceae</taxon>
        <taxon>Candidatus Heimdallarchaeum</taxon>
    </lineage>
</organism>